<dbReference type="AlphaFoldDB" id="A0A167NXL2"/>
<name>A0A167NXL2_CALVF</name>
<dbReference type="OrthoDB" id="3358904at2759"/>
<sequence>MREPAEDGTPPGPIDQVVLRRWIGLAPSYLMYDQSTGPSADEGLLGWAEGLHALVGVLQALHARCELEWETMDVASRALAECWSAAACWTGMDVAKRAIQAAGGRLQGCLDAEDKSRFRGRKIYPAED</sequence>
<protein>
    <submittedName>
        <fullName evidence="1">Uncharacterized protein</fullName>
    </submittedName>
</protein>
<accession>A0A167NXL2</accession>
<organism evidence="1 2">
    <name type="scientific">Calocera viscosa (strain TUFC12733)</name>
    <dbReference type="NCBI Taxonomy" id="1330018"/>
    <lineage>
        <taxon>Eukaryota</taxon>
        <taxon>Fungi</taxon>
        <taxon>Dikarya</taxon>
        <taxon>Basidiomycota</taxon>
        <taxon>Agaricomycotina</taxon>
        <taxon>Dacrymycetes</taxon>
        <taxon>Dacrymycetales</taxon>
        <taxon>Dacrymycetaceae</taxon>
        <taxon>Calocera</taxon>
    </lineage>
</organism>
<keyword evidence="2" id="KW-1185">Reference proteome</keyword>
<evidence type="ECO:0000313" key="2">
    <source>
        <dbReference type="Proteomes" id="UP000076738"/>
    </source>
</evidence>
<proteinExistence type="predicted"/>
<evidence type="ECO:0000313" key="1">
    <source>
        <dbReference type="EMBL" id="KZO98192.1"/>
    </source>
</evidence>
<reference evidence="1 2" key="1">
    <citation type="journal article" date="2016" name="Mol. Biol. Evol.">
        <title>Comparative Genomics of Early-Diverging Mushroom-Forming Fungi Provides Insights into the Origins of Lignocellulose Decay Capabilities.</title>
        <authorList>
            <person name="Nagy L.G."/>
            <person name="Riley R."/>
            <person name="Tritt A."/>
            <person name="Adam C."/>
            <person name="Daum C."/>
            <person name="Floudas D."/>
            <person name="Sun H."/>
            <person name="Yadav J.S."/>
            <person name="Pangilinan J."/>
            <person name="Larsson K.H."/>
            <person name="Matsuura K."/>
            <person name="Barry K."/>
            <person name="Labutti K."/>
            <person name="Kuo R."/>
            <person name="Ohm R.A."/>
            <person name="Bhattacharya S.S."/>
            <person name="Shirouzu T."/>
            <person name="Yoshinaga Y."/>
            <person name="Martin F.M."/>
            <person name="Grigoriev I.V."/>
            <person name="Hibbett D.S."/>
        </authorList>
    </citation>
    <scope>NUCLEOTIDE SEQUENCE [LARGE SCALE GENOMIC DNA]</scope>
    <source>
        <strain evidence="1 2">TUFC12733</strain>
    </source>
</reference>
<dbReference type="Proteomes" id="UP000076738">
    <property type="component" value="Unassembled WGS sequence"/>
</dbReference>
<gene>
    <name evidence="1" type="ORF">CALVIDRAFT_478905</name>
</gene>
<dbReference type="EMBL" id="KV417277">
    <property type="protein sequence ID" value="KZO98192.1"/>
    <property type="molecule type" value="Genomic_DNA"/>
</dbReference>
<dbReference type="STRING" id="1330018.A0A167NXL2"/>